<dbReference type="SUPFAM" id="SSF46894">
    <property type="entry name" value="C-terminal effector domain of the bipartite response regulators"/>
    <property type="match status" value="1"/>
</dbReference>
<dbReference type="Pfam" id="PF00196">
    <property type="entry name" value="GerE"/>
    <property type="match status" value="1"/>
</dbReference>
<dbReference type="InterPro" id="IPR039420">
    <property type="entry name" value="WalR-like"/>
</dbReference>
<reference evidence="3" key="1">
    <citation type="submission" date="2024-06" db="EMBL/GenBank/DDBJ databases">
        <title>Sequencing and assembly of the genome of Dyadobacter sp. strain 676, a symbiont of Cyamopsis tetragonoloba.</title>
        <authorList>
            <person name="Guro P."/>
            <person name="Sazanova A."/>
            <person name="Kuznetsova I."/>
            <person name="Belimov A."/>
            <person name="Safronova V."/>
        </authorList>
    </citation>
    <scope>NUCLEOTIDE SEQUENCE</scope>
    <source>
        <strain evidence="3">676</strain>
    </source>
</reference>
<name>A0AAU8FGE4_9BACT</name>
<dbReference type="InterPro" id="IPR011006">
    <property type="entry name" value="CheY-like_superfamily"/>
</dbReference>
<dbReference type="InterPro" id="IPR000792">
    <property type="entry name" value="Tscrpt_reg_LuxR_C"/>
</dbReference>
<dbReference type="GO" id="GO:0003677">
    <property type="term" value="F:DNA binding"/>
    <property type="evidence" value="ECO:0007669"/>
    <property type="project" value="UniProtKB-KW"/>
</dbReference>
<dbReference type="PANTHER" id="PTHR43214">
    <property type="entry name" value="TWO-COMPONENT RESPONSE REGULATOR"/>
    <property type="match status" value="1"/>
</dbReference>
<dbReference type="Gene3D" id="3.40.50.2300">
    <property type="match status" value="1"/>
</dbReference>
<gene>
    <name evidence="3" type="ORF">ABV298_25700</name>
</gene>
<dbReference type="RefSeq" id="WP_353718993.1">
    <property type="nucleotide sequence ID" value="NZ_CP159289.1"/>
</dbReference>
<accession>A0AAU8FGE4</accession>
<dbReference type="PANTHER" id="PTHR43214:SF43">
    <property type="entry name" value="TWO-COMPONENT RESPONSE REGULATOR"/>
    <property type="match status" value="1"/>
</dbReference>
<protein>
    <submittedName>
        <fullName evidence="3">LuxR C-terminal-related transcriptional regulator</fullName>
    </submittedName>
</protein>
<keyword evidence="1" id="KW-0238">DNA-binding</keyword>
<evidence type="ECO:0000256" key="1">
    <source>
        <dbReference type="ARBA" id="ARBA00023125"/>
    </source>
</evidence>
<feature type="domain" description="HTH luxR-type" evidence="2">
    <location>
        <begin position="126"/>
        <end position="191"/>
    </location>
</feature>
<dbReference type="AlphaFoldDB" id="A0AAU8FGE4"/>
<dbReference type="GO" id="GO:0006355">
    <property type="term" value="P:regulation of DNA-templated transcription"/>
    <property type="evidence" value="ECO:0007669"/>
    <property type="project" value="InterPro"/>
</dbReference>
<dbReference type="EMBL" id="CP159289">
    <property type="protein sequence ID" value="XCH23669.1"/>
    <property type="molecule type" value="Genomic_DNA"/>
</dbReference>
<organism evidence="3">
    <name type="scientific">Dyadobacter sp. 676</name>
    <dbReference type="NCBI Taxonomy" id="3088362"/>
    <lineage>
        <taxon>Bacteria</taxon>
        <taxon>Pseudomonadati</taxon>
        <taxon>Bacteroidota</taxon>
        <taxon>Cytophagia</taxon>
        <taxon>Cytophagales</taxon>
        <taxon>Spirosomataceae</taxon>
        <taxon>Dyadobacter</taxon>
    </lineage>
</organism>
<dbReference type="InterPro" id="IPR016032">
    <property type="entry name" value="Sig_transdc_resp-reg_C-effctor"/>
</dbReference>
<dbReference type="SUPFAM" id="SSF52172">
    <property type="entry name" value="CheY-like"/>
    <property type="match status" value="1"/>
</dbReference>
<sequence>MNIGLRSIIVSEFPDSRILEADTIQNSLLLSNNFRIGTVILDAGVSDGKDASLLDSFRESNPDTAIIVHLGDDFEYIYAFIRTGIHSLISKKSDPVEIIEAIRVAQSKAKFIGFDIQQILLSHIAADPLNRQLTRKERLIADLLAANASYKQIAEAAKVKRDSVAEYKHRIFEKLRVDNIDALALKLTEQFVMSKPMNG</sequence>
<dbReference type="SMART" id="SM00421">
    <property type="entry name" value="HTH_LUXR"/>
    <property type="match status" value="1"/>
</dbReference>
<dbReference type="PROSITE" id="PS50043">
    <property type="entry name" value="HTH_LUXR_2"/>
    <property type="match status" value="1"/>
</dbReference>
<proteinExistence type="predicted"/>
<evidence type="ECO:0000259" key="2">
    <source>
        <dbReference type="PROSITE" id="PS50043"/>
    </source>
</evidence>
<evidence type="ECO:0000313" key="3">
    <source>
        <dbReference type="EMBL" id="XCH23669.1"/>
    </source>
</evidence>